<gene>
    <name evidence="4" type="ORF">SORDD24_00972</name>
</gene>
<evidence type="ECO:0000256" key="2">
    <source>
        <dbReference type="SAM" id="Phobius"/>
    </source>
</evidence>
<organism evidence="4 5">
    <name type="scientific">Streptococcus oralis</name>
    <dbReference type="NCBI Taxonomy" id="1303"/>
    <lineage>
        <taxon>Bacteria</taxon>
        <taxon>Bacillati</taxon>
        <taxon>Bacillota</taxon>
        <taxon>Bacilli</taxon>
        <taxon>Lactobacillales</taxon>
        <taxon>Streptococcaceae</taxon>
        <taxon>Streptococcus</taxon>
    </lineage>
</organism>
<evidence type="ECO:0000313" key="4">
    <source>
        <dbReference type="EMBL" id="KXU04971.1"/>
    </source>
</evidence>
<name>A0A139QRJ8_STROR</name>
<dbReference type="Proteomes" id="UP000070353">
    <property type="component" value="Unassembled WGS sequence"/>
</dbReference>
<feature type="transmembrane region" description="Helical" evidence="2">
    <location>
        <begin position="125"/>
        <end position="142"/>
    </location>
</feature>
<dbReference type="AlphaFoldDB" id="A0A139QRJ8"/>
<keyword evidence="2" id="KW-0472">Membrane</keyword>
<dbReference type="InterPro" id="IPR052710">
    <property type="entry name" value="CAAX_protease"/>
</dbReference>
<evidence type="ECO:0000256" key="1">
    <source>
        <dbReference type="ARBA" id="ARBA00009067"/>
    </source>
</evidence>
<dbReference type="GO" id="GO:0080120">
    <property type="term" value="P:CAAX-box protein maturation"/>
    <property type="evidence" value="ECO:0007669"/>
    <property type="project" value="UniProtKB-ARBA"/>
</dbReference>
<comment type="similarity">
    <text evidence="1">Belongs to the UPF0177 family.</text>
</comment>
<dbReference type="PANTHER" id="PTHR36435">
    <property type="entry name" value="SLR1288 PROTEIN"/>
    <property type="match status" value="1"/>
</dbReference>
<dbReference type="OrthoDB" id="8607342at2"/>
<dbReference type="RefSeq" id="WP_061408223.1">
    <property type="nucleotide sequence ID" value="NZ_KQ970760.1"/>
</dbReference>
<feature type="transmembrane region" description="Helical" evidence="2">
    <location>
        <begin position="71"/>
        <end position="90"/>
    </location>
</feature>
<reference evidence="4 5" key="1">
    <citation type="submission" date="2016-01" db="EMBL/GenBank/DDBJ databases">
        <title>Highly variable Streptococcus oralis are common among viridans streptococci isolated from primates.</title>
        <authorList>
            <person name="Denapaite D."/>
            <person name="Rieger M."/>
            <person name="Koendgen S."/>
            <person name="Brueckner R."/>
            <person name="Ochigava I."/>
            <person name="Kappeler P."/>
            <person name="Maetz-Rensing K."/>
            <person name="Leendertz F."/>
            <person name="Hakenbeck R."/>
        </authorList>
    </citation>
    <scope>NUCLEOTIDE SEQUENCE [LARGE SCALE GENOMIC DNA]</scope>
    <source>
        <strain evidence="4 5">DD24</strain>
    </source>
</reference>
<feature type="transmembrane region" description="Helical" evidence="2">
    <location>
        <begin position="162"/>
        <end position="179"/>
    </location>
</feature>
<dbReference type="PANTHER" id="PTHR36435:SF1">
    <property type="entry name" value="CAAX AMINO TERMINAL PROTEASE FAMILY PROTEIN"/>
    <property type="match status" value="1"/>
</dbReference>
<dbReference type="EMBL" id="LQZB01000092">
    <property type="protein sequence ID" value="KXU04971.1"/>
    <property type="molecule type" value="Genomic_DNA"/>
</dbReference>
<evidence type="ECO:0000313" key="5">
    <source>
        <dbReference type="Proteomes" id="UP000070353"/>
    </source>
</evidence>
<comment type="caution">
    <text evidence="4">The sequence shown here is derived from an EMBL/GenBank/DDBJ whole genome shotgun (WGS) entry which is preliminary data.</text>
</comment>
<accession>A0A139QRJ8</accession>
<dbReference type="PATRIC" id="fig|1303.84.peg.1054"/>
<feature type="domain" description="CAAX prenyl protease 2/Lysostaphin resistance protein A-like" evidence="3">
    <location>
        <begin position="129"/>
        <end position="221"/>
    </location>
</feature>
<evidence type="ECO:0000259" key="3">
    <source>
        <dbReference type="Pfam" id="PF02517"/>
    </source>
</evidence>
<feature type="transmembrane region" description="Helical" evidence="2">
    <location>
        <begin position="38"/>
        <end position="59"/>
    </location>
</feature>
<keyword evidence="2" id="KW-1133">Transmembrane helix</keyword>
<dbReference type="InterPro" id="IPR003675">
    <property type="entry name" value="Rce1/LyrA-like_dom"/>
</dbReference>
<proteinExistence type="inferred from homology"/>
<feature type="transmembrane region" description="Helical" evidence="2">
    <location>
        <begin position="185"/>
        <end position="205"/>
    </location>
</feature>
<dbReference type="GO" id="GO:0004175">
    <property type="term" value="F:endopeptidase activity"/>
    <property type="evidence" value="ECO:0007669"/>
    <property type="project" value="UniProtKB-ARBA"/>
</dbReference>
<dbReference type="Pfam" id="PF02517">
    <property type="entry name" value="Rce1-like"/>
    <property type="match status" value="1"/>
</dbReference>
<protein>
    <recommendedName>
        <fullName evidence="3">CAAX prenyl protease 2/Lysostaphin resistance protein A-like domain-containing protein</fullName>
    </recommendedName>
</protein>
<feature type="transmembrane region" description="Helical" evidence="2">
    <location>
        <begin position="217"/>
        <end position="237"/>
    </location>
</feature>
<feature type="transmembrane region" description="Helical" evidence="2">
    <location>
        <begin position="7"/>
        <end position="32"/>
    </location>
</feature>
<sequence length="241" mass="29047">MKKLGHLGLYSLLLFLGIYVVELGAVSIAKFLRWGMDGYAVILSVEMTAILLLFIWWLKKKEMLFIFDKKGWYWSIILCLVLSYFVRQFLNDFQDAFQMRYNHLIDHKYLFQQTRSVLYSNGQPTFLFTALFFIMSVIIGPILEETIERGYFMNTFFPKSRYYLDVFLSAFIFALSHMVFSRQDLFSFCYYSLLGLFFALVYRWTKDLKTTILCHSFFNFLIYAKPIWIFVYNYVYYNFFR</sequence>
<keyword evidence="2" id="KW-0812">Transmembrane</keyword>